<keyword evidence="3" id="KW-1185">Reference proteome</keyword>
<evidence type="ECO:0000313" key="3">
    <source>
        <dbReference type="Proteomes" id="UP000053317"/>
    </source>
</evidence>
<name>A0A0G2ECC1_PHACM</name>
<accession>A0A0G2ECC1</accession>
<dbReference type="Pfam" id="PF13489">
    <property type="entry name" value="Methyltransf_23"/>
    <property type="match status" value="1"/>
</dbReference>
<feature type="compositionally biased region" description="Polar residues" evidence="1">
    <location>
        <begin position="1"/>
        <end position="13"/>
    </location>
</feature>
<gene>
    <name evidence="2" type="ORF">UCRPC4_g04333</name>
</gene>
<dbReference type="EMBL" id="LCWF01000104">
    <property type="protein sequence ID" value="KKY19906.1"/>
    <property type="molecule type" value="Genomic_DNA"/>
</dbReference>
<dbReference type="CDD" id="cd02440">
    <property type="entry name" value="AdoMet_MTases"/>
    <property type="match status" value="1"/>
</dbReference>
<sequence length="280" mass="31785">MYDATSEGQSPQNVIEPDENTVGEEFDDEYGLPIDDMELDRIDMAHAKYFVLLEKKRFLAPIVEPHRILELGCGTGIWSIDIADQFPSAEVTGVDIAPTQPGWVPPNCRFELDDIEQPWTWKDNHFDFIFCRDPIASIRDFPKLISQCYNHVKPGGWVEFQCVMGVLTSDDDSLPEDSAFKAFSDNLRASCAKFGSPIDDPMRWKAQFEAQGFEEVTEVLYKLPCNPWPKDERLKFLGACEMNNLLINLEGFVMRLFGKGLGWSDAQVNVFLIDLCGIRA</sequence>
<dbReference type="Gene3D" id="3.40.50.150">
    <property type="entry name" value="Vaccinia Virus protein VP39"/>
    <property type="match status" value="1"/>
</dbReference>
<dbReference type="PANTHER" id="PTHR43591">
    <property type="entry name" value="METHYLTRANSFERASE"/>
    <property type="match status" value="1"/>
</dbReference>
<organism evidence="2 3">
    <name type="scientific">Phaeomoniella chlamydospora</name>
    <name type="common">Phaeoacremonium chlamydosporum</name>
    <dbReference type="NCBI Taxonomy" id="158046"/>
    <lineage>
        <taxon>Eukaryota</taxon>
        <taxon>Fungi</taxon>
        <taxon>Dikarya</taxon>
        <taxon>Ascomycota</taxon>
        <taxon>Pezizomycotina</taxon>
        <taxon>Eurotiomycetes</taxon>
        <taxon>Chaetothyriomycetidae</taxon>
        <taxon>Phaeomoniellales</taxon>
        <taxon>Phaeomoniellaceae</taxon>
        <taxon>Phaeomoniella</taxon>
    </lineage>
</organism>
<feature type="region of interest" description="Disordered" evidence="1">
    <location>
        <begin position="1"/>
        <end position="22"/>
    </location>
</feature>
<dbReference type="OrthoDB" id="2013972at2759"/>
<proteinExistence type="predicted"/>
<dbReference type="GO" id="GO:0008168">
    <property type="term" value="F:methyltransferase activity"/>
    <property type="evidence" value="ECO:0007669"/>
    <property type="project" value="TreeGrafter"/>
</dbReference>
<evidence type="ECO:0000313" key="2">
    <source>
        <dbReference type="EMBL" id="KKY19906.1"/>
    </source>
</evidence>
<evidence type="ECO:0000256" key="1">
    <source>
        <dbReference type="SAM" id="MobiDB-lite"/>
    </source>
</evidence>
<dbReference type="PANTHER" id="PTHR43591:SF31">
    <property type="entry name" value="LAEA-LIKE, PUTATIVE (AFU_ORTHOLOGUE AFUA_8G01930)-RELATED"/>
    <property type="match status" value="1"/>
</dbReference>
<comment type="caution">
    <text evidence="2">The sequence shown here is derived from an EMBL/GenBank/DDBJ whole genome shotgun (WGS) entry which is preliminary data.</text>
</comment>
<reference evidence="2 3" key="2">
    <citation type="submission" date="2015-05" db="EMBL/GenBank/DDBJ databases">
        <authorList>
            <person name="Morales-Cruz A."/>
            <person name="Amrine K.C."/>
            <person name="Cantu D."/>
        </authorList>
    </citation>
    <scope>NUCLEOTIDE SEQUENCE [LARGE SCALE GENOMIC DNA]</scope>
    <source>
        <strain evidence="2">UCRPC4</strain>
    </source>
</reference>
<reference evidence="2 3" key="1">
    <citation type="submission" date="2015-05" db="EMBL/GenBank/DDBJ databases">
        <title>Distinctive expansion of gene families associated with plant cell wall degradation and secondary metabolism in the genomes of grapevine trunk pathogens.</title>
        <authorList>
            <person name="Lawrence D.P."/>
            <person name="Travadon R."/>
            <person name="Rolshausen P.E."/>
            <person name="Baumgartner K."/>
        </authorList>
    </citation>
    <scope>NUCLEOTIDE SEQUENCE [LARGE SCALE GENOMIC DNA]</scope>
    <source>
        <strain evidence="2">UCRPC4</strain>
    </source>
</reference>
<dbReference type="SUPFAM" id="SSF53335">
    <property type="entry name" value="S-adenosyl-L-methionine-dependent methyltransferases"/>
    <property type="match status" value="1"/>
</dbReference>
<dbReference type="InterPro" id="IPR029063">
    <property type="entry name" value="SAM-dependent_MTases_sf"/>
</dbReference>
<dbReference type="AlphaFoldDB" id="A0A0G2ECC1"/>
<protein>
    <submittedName>
        <fullName evidence="2">Putative sam domain</fullName>
    </submittedName>
</protein>
<dbReference type="Proteomes" id="UP000053317">
    <property type="component" value="Unassembled WGS sequence"/>
</dbReference>